<dbReference type="GO" id="GO:0005739">
    <property type="term" value="C:mitochondrion"/>
    <property type="evidence" value="ECO:0007669"/>
    <property type="project" value="TreeGrafter"/>
</dbReference>
<dbReference type="PIRSF" id="PIRSF002401">
    <property type="entry name" value="GTP_bd_Obg/CgtA"/>
    <property type="match status" value="1"/>
</dbReference>
<dbReference type="SUPFAM" id="SSF82051">
    <property type="entry name" value="Obg GTP-binding protein N-terminal domain"/>
    <property type="match status" value="1"/>
</dbReference>
<dbReference type="Gene3D" id="3.40.50.300">
    <property type="entry name" value="P-loop containing nucleotide triphosphate hydrolases"/>
    <property type="match status" value="1"/>
</dbReference>
<evidence type="ECO:0000256" key="1">
    <source>
        <dbReference type="ARBA" id="ARBA00007699"/>
    </source>
</evidence>
<dbReference type="Gene3D" id="2.70.210.12">
    <property type="entry name" value="GTP1/OBG domain"/>
    <property type="match status" value="1"/>
</dbReference>
<dbReference type="CDD" id="cd01898">
    <property type="entry name" value="Obg"/>
    <property type="match status" value="1"/>
</dbReference>
<dbReference type="PROSITE" id="PS51883">
    <property type="entry name" value="OBG"/>
    <property type="match status" value="1"/>
</dbReference>
<dbReference type="OMA" id="VFMVDIF"/>
<proteinExistence type="inferred from homology"/>
<dbReference type="PROSITE" id="PS51710">
    <property type="entry name" value="G_OBG"/>
    <property type="match status" value="1"/>
</dbReference>
<evidence type="ECO:0000313" key="8">
    <source>
        <dbReference type="Proteomes" id="UP000054350"/>
    </source>
</evidence>
<dbReference type="InterPro" id="IPR027417">
    <property type="entry name" value="P-loop_NTPase"/>
</dbReference>
<evidence type="ECO:0000256" key="2">
    <source>
        <dbReference type="ARBA" id="ARBA00022741"/>
    </source>
</evidence>
<dbReference type="OrthoDB" id="347018at2759"/>
<dbReference type="VEuPathDB" id="FungiDB:AMAG_03100"/>
<dbReference type="PRINTS" id="PR00326">
    <property type="entry name" value="GTP1OBG"/>
</dbReference>
<dbReference type="EMBL" id="GG745331">
    <property type="protein sequence ID" value="KNE57378.1"/>
    <property type="molecule type" value="Genomic_DNA"/>
</dbReference>
<comment type="similarity">
    <text evidence="1">Belongs to the TRAFAC class OBG-HflX-like GTPase superfamily. OBG GTPase family.</text>
</comment>
<accession>A0A0L0S4A5</accession>
<dbReference type="GO" id="GO:0000287">
    <property type="term" value="F:magnesium ion binding"/>
    <property type="evidence" value="ECO:0007669"/>
    <property type="project" value="InterPro"/>
</dbReference>
<dbReference type="InterPro" id="IPR006169">
    <property type="entry name" value="GTP1_OBG_dom"/>
</dbReference>
<evidence type="ECO:0000259" key="5">
    <source>
        <dbReference type="PROSITE" id="PS51710"/>
    </source>
</evidence>
<dbReference type="Proteomes" id="UP000054350">
    <property type="component" value="Unassembled WGS sequence"/>
</dbReference>
<evidence type="ECO:0000259" key="6">
    <source>
        <dbReference type="PROSITE" id="PS51883"/>
    </source>
</evidence>
<keyword evidence="2" id="KW-0547">Nucleotide-binding</keyword>
<evidence type="ECO:0000256" key="4">
    <source>
        <dbReference type="SAM" id="MobiDB-lite"/>
    </source>
</evidence>
<keyword evidence="3" id="KW-0342">GTP-binding</keyword>
<name>A0A0L0S4A5_ALLM3</name>
<feature type="region of interest" description="Disordered" evidence="4">
    <location>
        <begin position="182"/>
        <end position="201"/>
    </location>
</feature>
<dbReference type="InterPro" id="IPR031167">
    <property type="entry name" value="G_OBG"/>
</dbReference>
<evidence type="ECO:0000256" key="3">
    <source>
        <dbReference type="ARBA" id="ARBA00023134"/>
    </source>
</evidence>
<reference evidence="7 8" key="1">
    <citation type="submission" date="2009-11" db="EMBL/GenBank/DDBJ databases">
        <title>Annotation of Allomyces macrogynus ATCC 38327.</title>
        <authorList>
            <consortium name="The Broad Institute Genome Sequencing Platform"/>
            <person name="Russ C."/>
            <person name="Cuomo C."/>
            <person name="Burger G."/>
            <person name="Gray M.W."/>
            <person name="Holland P.W.H."/>
            <person name="King N."/>
            <person name="Lang F.B.F."/>
            <person name="Roger A.J."/>
            <person name="Ruiz-Trillo I."/>
            <person name="Young S.K."/>
            <person name="Zeng Q."/>
            <person name="Gargeya S."/>
            <person name="Fitzgerald M."/>
            <person name="Haas B."/>
            <person name="Abouelleil A."/>
            <person name="Alvarado L."/>
            <person name="Arachchi H.M."/>
            <person name="Berlin A."/>
            <person name="Chapman S.B."/>
            <person name="Gearin G."/>
            <person name="Goldberg J."/>
            <person name="Griggs A."/>
            <person name="Gujja S."/>
            <person name="Hansen M."/>
            <person name="Heiman D."/>
            <person name="Howarth C."/>
            <person name="Larimer J."/>
            <person name="Lui A."/>
            <person name="MacDonald P.J.P."/>
            <person name="McCowen C."/>
            <person name="Montmayeur A."/>
            <person name="Murphy C."/>
            <person name="Neiman D."/>
            <person name="Pearson M."/>
            <person name="Priest M."/>
            <person name="Roberts A."/>
            <person name="Saif S."/>
            <person name="Shea T."/>
            <person name="Sisk P."/>
            <person name="Stolte C."/>
            <person name="Sykes S."/>
            <person name="Wortman J."/>
            <person name="Nusbaum C."/>
            <person name="Birren B."/>
        </authorList>
    </citation>
    <scope>NUCLEOTIDE SEQUENCE [LARGE SCALE GENOMIC DNA]</scope>
    <source>
        <strain evidence="7 8">ATCC 38327</strain>
    </source>
</reference>
<sequence length="409" mass="44548">MRVQVEGGRGGDGCIAFLREAGRPKGPPAGGHGGRGGSVIFVATGDMSTLRGTRSKYLAPAGQHGQGKMMHGRNAEDLIVKVPVGTVVTEIMHEPVVEDEDEGVELIDSDEKQLRFAADEAVGRQGEREDILERLRRKNPDELLTRDLLPQAMPVTDRLVLHFDEPGQTHVVALGGTGGSGNVSFSSTHKSPKQRSLGRPGQFRTLQLELKTIADIGLIGLPNAGKSSLLNAISNASSRVADYPFTTLNPFLGTITWPDAARSTVADIPGLVRGAHRNVGLGHDFLRHVERSRVFVFVVDLADKPVDAMVTLLQELEEYRPGLARRPAIVVGNKADVVPHAVQGLEELRQWLATKQYEKYWAPNEAAPVPLWNVVPMSAKYKANVHSLFVNLRHLVDISQPQLLQAQDE</sequence>
<dbReference type="SUPFAM" id="SSF52540">
    <property type="entry name" value="P-loop containing nucleoside triphosphate hydrolases"/>
    <property type="match status" value="1"/>
</dbReference>
<dbReference type="InterPro" id="IPR036726">
    <property type="entry name" value="GTP1_OBG_dom_sf"/>
</dbReference>
<reference evidence="8" key="2">
    <citation type="submission" date="2009-11" db="EMBL/GenBank/DDBJ databases">
        <title>The Genome Sequence of Allomyces macrogynus strain ATCC 38327.</title>
        <authorList>
            <consortium name="The Broad Institute Genome Sequencing Platform"/>
            <person name="Russ C."/>
            <person name="Cuomo C."/>
            <person name="Shea T."/>
            <person name="Young S.K."/>
            <person name="Zeng Q."/>
            <person name="Koehrsen M."/>
            <person name="Haas B."/>
            <person name="Borodovsky M."/>
            <person name="Guigo R."/>
            <person name="Alvarado L."/>
            <person name="Berlin A."/>
            <person name="Borenstein D."/>
            <person name="Chen Z."/>
            <person name="Engels R."/>
            <person name="Freedman E."/>
            <person name="Gellesch M."/>
            <person name="Goldberg J."/>
            <person name="Griggs A."/>
            <person name="Gujja S."/>
            <person name="Heiman D."/>
            <person name="Hepburn T."/>
            <person name="Howarth C."/>
            <person name="Jen D."/>
            <person name="Larson L."/>
            <person name="Lewis B."/>
            <person name="Mehta T."/>
            <person name="Park D."/>
            <person name="Pearson M."/>
            <person name="Roberts A."/>
            <person name="Saif S."/>
            <person name="Shenoy N."/>
            <person name="Sisk P."/>
            <person name="Stolte C."/>
            <person name="Sykes S."/>
            <person name="Walk T."/>
            <person name="White J."/>
            <person name="Yandava C."/>
            <person name="Burger G."/>
            <person name="Gray M.W."/>
            <person name="Holland P.W.H."/>
            <person name="King N."/>
            <person name="Lang F.B.F."/>
            <person name="Roger A.J."/>
            <person name="Ruiz-Trillo I."/>
            <person name="Lander E."/>
            <person name="Nusbaum C."/>
        </authorList>
    </citation>
    <scope>NUCLEOTIDE SEQUENCE [LARGE SCALE GENOMIC DNA]</scope>
    <source>
        <strain evidence="8">ATCC 38327</strain>
    </source>
</reference>
<dbReference type="PANTHER" id="PTHR11702:SF31">
    <property type="entry name" value="MITOCHONDRIAL RIBOSOME-ASSOCIATED GTPASE 2"/>
    <property type="match status" value="1"/>
</dbReference>
<dbReference type="GO" id="GO:0003924">
    <property type="term" value="F:GTPase activity"/>
    <property type="evidence" value="ECO:0007669"/>
    <property type="project" value="InterPro"/>
</dbReference>
<organism evidence="7 8">
    <name type="scientific">Allomyces macrogynus (strain ATCC 38327)</name>
    <name type="common">Allomyces javanicus var. macrogynus</name>
    <dbReference type="NCBI Taxonomy" id="578462"/>
    <lineage>
        <taxon>Eukaryota</taxon>
        <taxon>Fungi</taxon>
        <taxon>Fungi incertae sedis</taxon>
        <taxon>Blastocladiomycota</taxon>
        <taxon>Blastocladiomycetes</taxon>
        <taxon>Blastocladiales</taxon>
        <taxon>Blastocladiaceae</taxon>
        <taxon>Allomyces</taxon>
    </lineage>
</organism>
<dbReference type="Pfam" id="PF01926">
    <property type="entry name" value="MMR_HSR1"/>
    <property type="match status" value="1"/>
</dbReference>
<dbReference type="InterPro" id="IPR006073">
    <property type="entry name" value="GTP-bd"/>
</dbReference>
<gene>
    <name evidence="7" type="ORF">AMAG_03100</name>
</gene>
<dbReference type="PANTHER" id="PTHR11702">
    <property type="entry name" value="DEVELOPMENTALLY REGULATED GTP-BINDING PROTEIN-RELATED"/>
    <property type="match status" value="1"/>
</dbReference>
<dbReference type="InterPro" id="IPR045086">
    <property type="entry name" value="OBG_GTPase"/>
</dbReference>
<dbReference type="eggNOG" id="KOG1489">
    <property type="taxonomic scope" value="Eukaryota"/>
</dbReference>
<keyword evidence="8" id="KW-1185">Reference proteome</keyword>
<dbReference type="AlphaFoldDB" id="A0A0L0S4A5"/>
<dbReference type="GO" id="GO:0005525">
    <property type="term" value="F:GTP binding"/>
    <property type="evidence" value="ECO:0007669"/>
    <property type="project" value="UniProtKB-KW"/>
</dbReference>
<protein>
    <submittedName>
        <fullName evidence="7">Obg family GTPase CgtA</fullName>
    </submittedName>
</protein>
<dbReference type="GO" id="GO:0042254">
    <property type="term" value="P:ribosome biogenesis"/>
    <property type="evidence" value="ECO:0007669"/>
    <property type="project" value="UniProtKB-UniRule"/>
</dbReference>
<dbReference type="STRING" id="578462.A0A0L0S4A5"/>
<feature type="domain" description="OBG-type G" evidence="5">
    <location>
        <begin position="214"/>
        <end position="397"/>
    </location>
</feature>
<dbReference type="InterPro" id="IPR014100">
    <property type="entry name" value="GTP-bd_Obg/CgtA"/>
</dbReference>
<dbReference type="Pfam" id="PF01018">
    <property type="entry name" value="GTP1_OBG"/>
    <property type="match status" value="2"/>
</dbReference>
<feature type="domain" description="Obg" evidence="6">
    <location>
        <begin position="1"/>
        <end position="213"/>
    </location>
</feature>
<evidence type="ECO:0000313" key="7">
    <source>
        <dbReference type="EMBL" id="KNE57378.1"/>
    </source>
</evidence>